<organism evidence="1 2">
    <name type="scientific">Candidatus Nitrosocosmicus franklandianus</name>
    <dbReference type="NCBI Taxonomy" id="1798806"/>
    <lineage>
        <taxon>Archaea</taxon>
        <taxon>Nitrososphaerota</taxon>
        <taxon>Nitrososphaeria</taxon>
        <taxon>Nitrososphaerales</taxon>
        <taxon>Nitrososphaeraceae</taxon>
        <taxon>Candidatus Nitrosocosmicus</taxon>
    </lineage>
</organism>
<accession>A0A484IDQ4</accession>
<proteinExistence type="predicted"/>
<evidence type="ECO:0000313" key="2">
    <source>
        <dbReference type="Proteomes" id="UP000294299"/>
    </source>
</evidence>
<dbReference type="Proteomes" id="UP000294299">
    <property type="component" value="Chromosome NFRAN"/>
</dbReference>
<protein>
    <submittedName>
        <fullName evidence="1">Uncharacterized protein</fullName>
    </submittedName>
</protein>
<keyword evidence="2" id="KW-1185">Reference proteome</keyword>
<evidence type="ECO:0000313" key="1">
    <source>
        <dbReference type="EMBL" id="VFJ14946.1"/>
    </source>
</evidence>
<dbReference type="KEGG" id="nfn:NFRAN_2624"/>
<gene>
    <name evidence="1" type="ORF">NFRAN_2624</name>
</gene>
<name>A0A484IDQ4_9ARCH</name>
<sequence>MYSTLFLFIVSLFGASMLLSNFEHTLGQTTTGESTNPSLYNLVTNSLNLTEPVYQAYSATFVGSKNLSSGSPLITEDYAIEKAVMKNVGNVTNNMTFINTHLPDGTIQSTSRGTITSEDGHNIGWISSDIGIINDQGELFHGIIQYEVTNSSTFSFLSNMTGIDKQTPEIKRTIWLIEK</sequence>
<reference evidence="1 2" key="1">
    <citation type="submission" date="2019-02" db="EMBL/GenBank/DDBJ databases">
        <authorList>
            <person name="Lehtovirta-Morley E L."/>
        </authorList>
    </citation>
    <scope>NUCLEOTIDE SEQUENCE [LARGE SCALE GENOMIC DNA]</scope>
    <source>
        <strain evidence="1">NFRAN1</strain>
    </source>
</reference>
<dbReference type="EMBL" id="LR216287">
    <property type="protein sequence ID" value="VFJ14946.1"/>
    <property type="molecule type" value="Genomic_DNA"/>
</dbReference>
<dbReference type="AlphaFoldDB" id="A0A484IDQ4"/>